<dbReference type="EMBL" id="AP012200">
    <property type="protein sequence ID" value="BAK21023.1"/>
    <property type="molecule type" value="Genomic_DNA"/>
</dbReference>
<keyword evidence="3" id="KW-1185">Reference proteome</keyword>
<dbReference type="SUPFAM" id="SSF82784">
    <property type="entry name" value="OsmC-like"/>
    <property type="match status" value="1"/>
</dbReference>
<dbReference type="STRING" id="940190.MPTP_0550"/>
<dbReference type="Pfam" id="PF02566">
    <property type="entry name" value="OsmC"/>
    <property type="match status" value="1"/>
</dbReference>
<reference key="2">
    <citation type="submission" date="2011-04" db="EMBL/GenBank/DDBJ databases">
        <title>Whole genome sequence of Melissococcus plutonius ATCC 35311.</title>
        <authorList>
            <person name="Okumura K."/>
            <person name="Arai R."/>
            <person name="Osaki M."/>
            <person name="Okura M."/>
            <person name="Kirikae T."/>
            <person name="Takamatsu D."/>
            <person name="Akiyama T."/>
        </authorList>
    </citation>
    <scope>NUCLEOTIDE SEQUENCE</scope>
    <source>
        <strain>ATCC 35311</strain>
    </source>
</reference>
<dbReference type="InterPro" id="IPR019953">
    <property type="entry name" value="OHR"/>
</dbReference>
<dbReference type="InterPro" id="IPR036102">
    <property type="entry name" value="OsmC/Ohrsf"/>
</dbReference>
<gene>
    <name evidence="2" type="ordered locus">MPTP_0550</name>
</gene>
<organism evidence="2 3">
    <name type="scientific">Melissococcus plutonius (strain ATCC 35311 / DSM 29964 / CIP 104052 / LMG 20360 / NCIMB 702443)</name>
    <dbReference type="NCBI Taxonomy" id="940190"/>
    <lineage>
        <taxon>Bacteria</taxon>
        <taxon>Bacillati</taxon>
        <taxon>Bacillota</taxon>
        <taxon>Bacilli</taxon>
        <taxon>Lactobacillales</taxon>
        <taxon>Enterococcaceae</taxon>
        <taxon>Melissococcus</taxon>
    </lineage>
</organism>
<dbReference type="InterPro" id="IPR015946">
    <property type="entry name" value="KH_dom-like_a/b"/>
</dbReference>
<evidence type="ECO:0000313" key="2">
    <source>
        <dbReference type="EMBL" id="BAK21023.1"/>
    </source>
</evidence>
<comment type="similarity">
    <text evidence="1">Belongs to the OsmC/Ohr family.</text>
</comment>
<dbReference type="OrthoDB" id="9797508at2"/>
<dbReference type="Gene3D" id="3.30.300.20">
    <property type="match status" value="1"/>
</dbReference>
<proteinExistence type="inferred from homology"/>
<dbReference type="HOGENOM" id="CLU_106355_2_1_9"/>
<dbReference type="NCBIfam" id="TIGR03561">
    <property type="entry name" value="organ_hyd_perox"/>
    <property type="match status" value="1"/>
</dbReference>
<evidence type="ECO:0000313" key="3">
    <source>
        <dbReference type="Proteomes" id="UP000008456"/>
    </source>
</evidence>
<name>F3Y945_MELPT</name>
<dbReference type="AlphaFoldDB" id="F3Y945"/>
<dbReference type="PANTHER" id="PTHR33797">
    <property type="entry name" value="ORGANIC HYDROPEROXIDE RESISTANCE PROTEIN-LIKE"/>
    <property type="match status" value="1"/>
</dbReference>
<evidence type="ECO:0000256" key="1">
    <source>
        <dbReference type="ARBA" id="ARBA00007378"/>
    </source>
</evidence>
<protein>
    <submittedName>
        <fullName evidence="2">Organic hydroperoxide resistance protein</fullName>
    </submittedName>
</protein>
<dbReference type="RefSeq" id="WP_013773461.1">
    <property type="nucleotide sequence ID" value="NC_015516.1"/>
</dbReference>
<dbReference type="Proteomes" id="UP000008456">
    <property type="component" value="Chromosome"/>
</dbReference>
<dbReference type="PANTHER" id="PTHR33797:SF2">
    <property type="entry name" value="ORGANIC HYDROPEROXIDE RESISTANCE PROTEIN-LIKE"/>
    <property type="match status" value="1"/>
</dbReference>
<dbReference type="KEGG" id="mps:MPTP_0550"/>
<accession>F3Y945</accession>
<sequence length="134" mass="14761">MKKVYETEIINVGGRAGEVHSPNNDFSYKVTSPGTKKDNATNPEQLFAAAYSTCFNSALISVMKQEKVQGESTVDAHITLDNDPNTGYQLAARLDVEIKGVDQQETERLAKMAHQVCPYSKAIRNNVDVTLKVI</sequence>
<dbReference type="GO" id="GO:0006979">
    <property type="term" value="P:response to oxidative stress"/>
    <property type="evidence" value="ECO:0007669"/>
    <property type="project" value="InterPro"/>
</dbReference>
<dbReference type="InterPro" id="IPR003718">
    <property type="entry name" value="OsmC/Ohr_fam"/>
</dbReference>
<reference evidence="2 3" key="1">
    <citation type="journal article" date="2011" name="J. Bacteriol.">
        <title>Complete genome sequence of Melissococcus plutonius ATCC 35311.</title>
        <authorList>
            <person name="Okumura K."/>
            <person name="Arai R."/>
            <person name="Okura M."/>
            <person name="Kirikae T."/>
            <person name="Takamatsu D."/>
            <person name="Osaki M."/>
            <person name="Miyoshi-Akiyama T."/>
        </authorList>
    </citation>
    <scope>NUCLEOTIDE SEQUENCE [LARGE SCALE GENOMIC DNA]</scope>
    <source>
        <strain evidence="3">ATCC 35311 / CIP 104052 / LMG 20360 / NCIMB 702443</strain>
    </source>
</reference>